<name>Q1MY11_9GAMM</name>
<sequence length="122" mass="13727">MLRREYSILWLIFIVLIVAFSAGAKSEDELNYGETKPFVLYGLVSKGKAELLAQATTRLNDGNIALISTIKMLGEIGTRSFVMDAGVSFKYAIPSIYRCREILSEDRLQKVSSALENRCWEL</sequence>
<protein>
    <submittedName>
        <fullName evidence="1">Uncharacterized protein</fullName>
    </submittedName>
</protein>
<organism evidence="1 2">
    <name type="scientific">Bermanella marisrubri</name>
    <dbReference type="NCBI Taxonomy" id="207949"/>
    <lineage>
        <taxon>Bacteria</taxon>
        <taxon>Pseudomonadati</taxon>
        <taxon>Pseudomonadota</taxon>
        <taxon>Gammaproteobacteria</taxon>
        <taxon>Oceanospirillales</taxon>
        <taxon>Oceanospirillaceae</taxon>
        <taxon>Bermanella</taxon>
    </lineage>
</organism>
<dbReference type="Proteomes" id="UP000004263">
    <property type="component" value="Unassembled WGS sequence"/>
</dbReference>
<comment type="caution">
    <text evidence="1">The sequence shown here is derived from an EMBL/GenBank/DDBJ whole genome shotgun (WGS) entry which is preliminary data.</text>
</comment>
<evidence type="ECO:0000313" key="1">
    <source>
        <dbReference type="EMBL" id="EAT10885.1"/>
    </source>
</evidence>
<dbReference type="RefSeq" id="WP_007019376.1">
    <property type="nucleotide sequence ID" value="NZ_CH724124.1"/>
</dbReference>
<dbReference type="AlphaFoldDB" id="Q1MY11"/>
<dbReference type="STRING" id="207949.RED65_02063"/>
<dbReference type="HOGENOM" id="CLU_2022210_0_0_6"/>
<reference evidence="1 2" key="1">
    <citation type="submission" date="2006-03" db="EMBL/GenBank/DDBJ databases">
        <authorList>
            <person name="Pinhassi J."/>
            <person name="Pedros-Alio C."/>
            <person name="Ferriera S."/>
            <person name="Johnson J."/>
            <person name="Kravitz S."/>
            <person name="Halpern A."/>
            <person name="Remington K."/>
            <person name="Beeson K."/>
            <person name="Tran B."/>
            <person name="Rogers Y.-H."/>
            <person name="Friedman R."/>
            <person name="Venter J.C."/>
        </authorList>
    </citation>
    <scope>NUCLEOTIDE SEQUENCE [LARGE SCALE GENOMIC DNA]</scope>
    <source>
        <strain evidence="1 2">RED65</strain>
    </source>
</reference>
<gene>
    <name evidence="1" type="ORF">RED65_02063</name>
</gene>
<proteinExistence type="predicted"/>
<dbReference type="EMBL" id="AAQH01000030">
    <property type="protein sequence ID" value="EAT10885.1"/>
    <property type="molecule type" value="Genomic_DNA"/>
</dbReference>
<accession>Q1MY11</accession>
<evidence type="ECO:0000313" key="2">
    <source>
        <dbReference type="Proteomes" id="UP000004263"/>
    </source>
</evidence>
<keyword evidence="2" id="KW-1185">Reference proteome</keyword>